<evidence type="ECO:0000313" key="3">
    <source>
        <dbReference type="EMBL" id="GLQ71080.1"/>
    </source>
</evidence>
<evidence type="ECO:0000259" key="2">
    <source>
        <dbReference type="Pfam" id="PF02517"/>
    </source>
</evidence>
<sequence>MVDTLTLVHFLLLGFAVVASFRFPLIAPSMVLTSIGLAHYIGLIDLIGIITLVVFYSLAWYLPKTETLNVWLRRAVHGCFILMCIGLAAHAFPGFNKYVVFQNLQKSNLSIPYSLILSIDKVHIFFAVLMAVRTFHTSYVINNRVAQYLILTVILLGLLQYASIPIGLMKFDFGLPQWTPIWAFSNLLFTSAAEEAFFRHYLQRRLHKRMPPALAIIIVGVLFGLAHFAGGPIFMILAALAGIGYGTIYYLTGGKLLAAILIHFGFNLTHLILFSYPLPL</sequence>
<feature type="transmembrane region" description="Helical" evidence="1">
    <location>
        <begin position="36"/>
        <end position="63"/>
    </location>
</feature>
<keyword evidence="1" id="KW-0812">Transmembrane</keyword>
<gene>
    <name evidence="3" type="ORF">GCM10007932_04400</name>
</gene>
<feature type="transmembrane region" description="Helical" evidence="1">
    <location>
        <begin position="75"/>
        <end position="95"/>
    </location>
</feature>
<keyword evidence="4" id="KW-1185">Reference proteome</keyword>
<evidence type="ECO:0000256" key="1">
    <source>
        <dbReference type="SAM" id="Phobius"/>
    </source>
</evidence>
<keyword evidence="3" id="KW-0645">Protease</keyword>
<dbReference type="GO" id="GO:0080120">
    <property type="term" value="P:CAAX-box protein maturation"/>
    <property type="evidence" value="ECO:0007669"/>
    <property type="project" value="UniProtKB-ARBA"/>
</dbReference>
<keyword evidence="1" id="KW-1133">Transmembrane helix</keyword>
<proteinExistence type="predicted"/>
<evidence type="ECO:0000313" key="4">
    <source>
        <dbReference type="Proteomes" id="UP001156690"/>
    </source>
</evidence>
<keyword evidence="1" id="KW-0472">Membrane</keyword>
<dbReference type="EMBL" id="BSNX01000003">
    <property type="protein sequence ID" value="GLQ71080.1"/>
    <property type="molecule type" value="Genomic_DNA"/>
</dbReference>
<feature type="transmembrane region" description="Helical" evidence="1">
    <location>
        <begin position="181"/>
        <end position="198"/>
    </location>
</feature>
<dbReference type="Pfam" id="PF02517">
    <property type="entry name" value="Rce1-like"/>
    <property type="match status" value="1"/>
</dbReference>
<dbReference type="InterPro" id="IPR003675">
    <property type="entry name" value="Rce1/LyrA-like_dom"/>
</dbReference>
<feature type="transmembrane region" description="Helical" evidence="1">
    <location>
        <begin position="148"/>
        <end position="169"/>
    </location>
</feature>
<dbReference type="GO" id="GO:0004175">
    <property type="term" value="F:endopeptidase activity"/>
    <property type="evidence" value="ECO:0007669"/>
    <property type="project" value="UniProtKB-ARBA"/>
</dbReference>
<dbReference type="RefSeq" id="WP_126606182.1">
    <property type="nucleotide sequence ID" value="NZ_AP025146.1"/>
</dbReference>
<dbReference type="AlphaFoldDB" id="A0AAV5NKB5"/>
<reference evidence="4" key="1">
    <citation type="journal article" date="2019" name="Int. J. Syst. Evol. Microbiol.">
        <title>The Global Catalogue of Microorganisms (GCM) 10K type strain sequencing project: providing services to taxonomists for standard genome sequencing and annotation.</title>
        <authorList>
            <consortium name="The Broad Institute Genomics Platform"/>
            <consortium name="The Broad Institute Genome Sequencing Center for Infectious Disease"/>
            <person name="Wu L."/>
            <person name="Ma J."/>
        </authorList>
    </citation>
    <scope>NUCLEOTIDE SEQUENCE [LARGE SCALE GENOMIC DNA]</scope>
    <source>
        <strain evidence="4">NBRC 15640</strain>
    </source>
</reference>
<protein>
    <submittedName>
        <fullName evidence="3">CAAX amino protease</fullName>
    </submittedName>
</protein>
<organism evidence="3 4">
    <name type="scientific">Vibrio penaeicida</name>
    <dbReference type="NCBI Taxonomy" id="104609"/>
    <lineage>
        <taxon>Bacteria</taxon>
        <taxon>Pseudomonadati</taxon>
        <taxon>Pseudomonadota</taxon>
        <taxon>Gammaproteobacteria</taxon>
        <taxon>Vibrionales</taxon>
        <taxon>Vibrionaceae</taxon>
        <taxon>Vibrio</taxon>
    </lineage>
</organism>
<feature type="transmembrane region" description="Helical" evidence="1">
    <location>
        <begin position="210"/>
        <end position="227"/>
    </location>
</feature>
<feature type="domain" description="CAAX prenyl protease 2/Lysostaphin resistance protein A-like" evidence="2">
    <location>
        <begin position="177"/>
        <end position="268"/>
    </location>
</feature>
<dbReference type="Proteomes" id="UP001156690">
    <property type="component" value="Unassembled WGS sequence"/>
</dbReference>
<accession>A0AAV5NKB5</accession>
<feature type="transmembrane region" description="Helical" evidence="1">
    <location>
        <begin position="115"/>
        <end position="136"/>
    </location>
</feature>
<feature type="transmembrane region" description="Helical" evidence="1">
    <location>
        <begin position="256"/>
        <end position="276"/>
    </location>
</feature>
<name>A0AAV5NKB5_9VIBR</name>
<comment type="caution">
    <text evidence="3">The sequence shown here is derived from an EMBL/GenBank/DDBJ whole genome shotgun (WGS) entry which is preliminary data.</text>
</comment>
<keyword evidence="3" id="KW-0378">Hydrolase</keyword>
<dbReference type="GO" id="GO:0006508">
    <property type="term" value="P:proteolysis"/>
    <property type="evidence" value="ECO:0007669"/>
    <property type="project" value="UniProtKB-KW"/>
</dbReference>